<keyword evidence="2" id="KW-1185">Reference proteome</keyword>
<proteinExistence type="predicted"/>
<dbReference type="AlphaFoldDB" id="A0A5N3PJ48"/>
<comment type="caution">
    <text evidence="1">The sequence shown here is derived from an EMBL/GenBank/DDBJ whole genome shotgun (WGS) entry which is preliminary data.</text>
</comment>
<gene>
    <name evidence="1" type="ORF">FEZ63_00050</name>
</gene>
<protein>
    <submittedName>
        <fullName evidence="1">Uncharacterized protein</fullName>
    </submittedName>
</protein>
<reference evidence="1 2" key="1">
    <citation type="journal article" date="2019" name="Microorganisms">
        <title>Genome Insights into the Novel Species Microvirga brassicacearum, a Rapeseed Endophyte with Biotechnological Potential.</title>
        <authorList>
            <person name="Jimenez-Gomez A."/>
            <person name="Saati-Santamaria Z."/>
            <person name="Igual J.M."/>
            <person name="Rivas R."/>
            <person name="Mateos P.F."/>
            <person name="Garcia-Fraile P."/>
        </authorList>
    </citation>
    <scope>NUCLEOTIDE SEQUENCE [LARGE SCALE GENOMIC DNA]</scope>
    <source>
        <strain evidence="1 2">CDVBN77</strain>
    </source>
</reference>
<dbReference type="OrthoDB" id="8449628at2"/>
<dbReference type="RefSeq" id="WP_150941597.1">
    <property type="nucleotide sequence ID" value="NZ_VCMV01000001.1"/>
</dbReference>
<dbReference type="EMBL" id="VCMV01000001">
    <property type="protein sequence ID" value="KAB0269703.1"/>
    <property type="molecule type" value="Genomic_DNA"/>
</dbReference>
<sequence length="335" mass="36606">MRTTASPSYAVLFLIAALLAGGLAFSVQWGIRSSACRPFSKPGTYLAFCSTARYGDYEHGAYFLGYESEAVDNLRKADVLLLGNSRAQFAFSTDSVETYFGARGLRYHLLGFGYNETSEFPVQLIERYGLRPRALVINADRFFAEWLSPPAKAVSSGSLAVRAEHVGKKIGPWIADHACAFGPIGCTRNSPTIYRSHATGRWIWANLLATPQQRATNLGIQQIKASDADIEGIAQVAESFLKRIGISRECLVLTAAPNDFDETKTLVQRLGARLRWPVIYPIVEDLATIDGSHLNEPSAERWSAAVVAELEGALGDCASINWVDQQKIGLTEVAP</sequence>
<evidence type="ECO:0000313" key="2">
    <source>
        <dbReference type="Proteomes" id="UP000325684"/>
    </source>
</evidence>
<name>A0A5N3PJ48_9HYPH</name>
<organism evidence="1 2">
    <name type="scientific">Microvirga brassicacearum</name>
    <dbReference type="NCBI Taxonomy" id="2580413"/>
    <lineage>
        <taxon>Bacteria</taxon>
        <taxon>Pseudomonadati</taxon>
        <taxon>Pseudomonadota</taxon>
        <taxon>Alphaproteobacteria</taxon>
        <taxon>Hyphomicrobiales</taxon>
        <taxon>Methylobacteriaceae</taxon>
        <taxon>Microvirga</taxon>
    </lineage>
</organism>
<accession>A0A5N3PJ48</accession>
<dbReference type="Proteomes" id="UP000325684">
    <property type="component" value="Unassembled WGS sequence"/>
</dbReference>
<evidence type="ECO:0000313" key="1">
    <source>
        <dbReference type="EMBL" id="KAB0269703.1"/>
    </source>
</evidence>